<feature type="coiled-coil region" evidence="1">
    <location>
        <begin position="314"/>
        <end position="341"/>
    </location>
</feature>
<dbReference type="PROSITE" id="PS50921">
    <property type="entry name" value="ANTAR"/>
    <property type="match status" value="1"/>
</dbReference>
<protein>
    <submittedName>
        <fullName evidence="4">Nitrate- and nitrite sensing domain-containing protein</fullName>
    </submittedName>
</protein>
<evidence type="ECO:0000259" key="3">
    <source>
        <dbReference type="PROSITE" id="PS50921"/>
    </source>
</evidence>
<accession>A0A7H8UGK3</accession>
<name>A0A7H8UGK3_ENTCL</name>
<keyword evidence="1" id="KW-0175">Coiled coil</keyword>
<evidence type="ECO:0000256" key="1">
    <source>
        <dbReference type="SAM" id="Coils"/>
    </source>
</evidence>
<dbReference type="InterPro" id="IPR005561">
    <property type="entry name" value="ANTAR"/>
</dbReference>
<dbReference type="InterPro" id="IPR013587">
    <property type="entry name" value="Nitrate/nitrite_sensing"/>
</dbReference>
<dbReference type="SUPFAM" id="SSF52172">
    <property type="entry name" value="CheY-like"/>
    <property type="match status" value="1"/>
</dbReference>
<dbReference type="InterPro" id="IPR010910">
    <property type="entry name" value="Nitrate/nitrite_sensing_bac"/>
</dbReference>
<dbReference type="SMART" id="SM01012">
    <property type="entry name" value="ANTAR"/>
    <property type="match status" value="1"/>
</dbReference>
<sequence length="394" mass="43904">MTLMAGSSPAAAEWFQRATLLRREQLGRLAALGVLVNGISRLAHMLQCERGASNVWLCSQGKLYVPECKASRGLVDENLTALHAELSAHFPVTGSGVCERIACALLSLDTLPLLRNGIDAQIVTAPQAMDRYSRMLRQLLSIVPQLNDSIDDPQIAGRFVALYSLMQGKELVGQERALGAIGFTQGFFNEDTRQKLVDRIDGQQACFEIFLSHSHADVQNTFARHCQPDRETEQLRRVACTRQPSADNGNTALNWFSLQTSRLEHLRTLEEIVIADLMVAVDEAIQASGAAAMGGDERDDPIAPYPDKPLLTLVRQQAREIEQLSRQLASLRDTLEERKLIDKAKSILITHQNMSEEQAWTALRKMAMDKNQRMVDIARALLTVRNLWPLTPKE</sequence>
<dbReference type="EMBL" id="CP056117">
    <property type="protein sequence ID" value="QKZ98853.1"/>
    <property type="molecule type" value="Genomic_DNA"/>
</dbReference>
<gene>
    <name evidence="4" type="ORF">HWQ14_14805</name>
</gene>
<dbReference type="PROSITE" id="PS50906">
    <property type="entry name" value="NIT"/>
    <property type="match status" value="1"/>
</dbReference>
<feature type="domain" description="ANTAR" evidence="3">
    <location>
        <begin position="321"/>
        <end position="382"/>
    </location>
</feature>
<dbReference type="InterPro" id="IPR011006">
    <property type="entry name" value="CheY-like_superfamily"/>
</dbReference>
<reference evidence="4 5" key="1">
    <citation type="submission" date="2020-06" db="EMBL/GenBank/DDBJ databases">
        <title>Long-read sequencing of DSM26481-BlokeschLab.</title>
        <authorList>
            <person name="Blokesch M."/>
        </authorList>
    </citation>
    <scope>NUCLEOTIDE SEQUENCE [LARGE SCALE GENOMIC DNA]</scope>
    <source>
        <strain evidence="4 5">DSM 26481</strain>
    </source>
</reference>
<dbReference type="GO" id="GO:0003723">
    <property type="term" value="F:RNA binding"/>
    <property type="evidence" value="ECO:0007669"/>
    <property type="project" value="InterPro"/>
</dbReference>
<feature type="domain" description="NIT" evidence="2">
    <location>
        <begin position="37"/>
        <end position="284"/>
    </location>
</feature>
<evidence type="ECO:0000259" key="2">
    <source>
        <dbReference type="PROSITE" id="PS50906"/>
    </source>
</evidence>
<proteinExistence type="predicted"/>
<evidence type="ECO:0000313" key="5">
    <source>
        <dbReference type="Proteomes" id="UP000509421"/>
    </source>
</evidence>
<dbReference type="InterPro" id="IPR036388">
    <property type="entry name" value="WH-like_DNA-bd_sf"/>
</dbReference>
<dbReference type="AlphaFoldDB" id="A0A7H8UGK3"/>
<organism evidence="4 5">
    <name type="scientific">Enterobacter cloacae</name>
    <dbReference type="NCBI Taxonomy" id="550"/>
    <lineage>
        <taxon>Bacteria</taxon>
        <taxon>Pseudomonadati</taxon>
        <taxon>Pseudomonadota</taxon>
        <taxon>Gammaproteobacteria</taxon>
        <taxon>Enterobacterales</taxon>
        <taxon>Enterobacteriaceae</taxon>
        <taxon>Enterobacter</taxon>
        <taxon>Enterobacter cloacae complex</taxon>
    </lineage>
</organism>
<dbReference type="Pfam" id="PF03861">
    <property type="entry name" value="ANTAR"/>
    <property type="match status" value="1"/>
</dbReference>
<evidence type="ECO:0000313" key="4">
    <source>
        <dbReference type="EMBL" id="QKZ98853.1"/>
    </source>
</evidence>
<dbReference type="Proteomes" id="UP000509421">
    <property type="component" value="Chromosome"/>
</dbReference>
<dbReference type="Pfam" id="PF08376">
    <property type="entry name" value="NIT"/>
    <property type="match status" value="1"/>
</dbReference>
<dbReference type="Gene3D" id="1.10.10.10">
    <property type="entry name" value="Winged helix-like DNA-binding domain superfamily/Winged helix DNA-binding domain"/>
    <property type="match status" value="1"/>
</dbReference>
<dbReference type="RefSeq" id="WP_176610127.1">
    <property type="nucleotide sequence ID" value="NZ_CP056117.1"/>
</dbReference>